<dbReference type="NCBIfam" id="NF008277">
    <property type="entry name" value="PRK11055.1"/>
    <property type="match status" value="1"/>
</dbReference>
<dbReference type="CDD" id="cd09019">
    <property type="entry name" value="galactose_mutarotase_like"/>
    <property type="match status" value="1"/>
</dbReference>
<sequence>MTDTRQPVTSRPWGTSPDGQPITLYTLRNRNGLQADIMDYGGVVVRLLTPDREGNPGDIVLGHDRAEPYFSLETSPYFGALIGRYGNRIAGGQFTLDGKTYQLPLNNGPNSLHGGERGFNQRLWTGRPSTGEDGPALELTYLSPDGEEGYPGNLSVRVTYTLTEDNTLQIDYEATADAPTILNLTNHSYWNLSGDAGRDVLGHELTVRADHITPIDETLIPTGELLPVEGTPFDFRHPTAVGARVDGQGEQLRFAGGYDHNFVLRGEEGLKAAATLHDPLSGRRVEVFTTQPGMQFYSGNFLDGSIVGKGGQRYGHRWAVCLETQHFPDSPNQATFPSTRLQPGERFTSRTVYAFTAR</sequence>
<evidence type="ECO:0000256" key="4">
    <source>
        <dbReference type="ARBA" id="ARBA00013185"/>
    </source>
</evidence>
<organism evidence="9 10">
    <name type="scientific">Deinococcus aetherius</name>
    <dbReference type="NCBI Taxonomy" id="200252"/>
    <lineage>
        <taxon>Bacteria</taxon>
        <taxon>Thermotogati</taxon>
        <taxon>Deinococcota</taxon>
        <taxon>Deinococci</taxon>
        <taxon>Deinococcales</taxon>
        <taxon>Deinococcaceae</taxon>
        <taxon>Deinococcus</taxon>
    </lineage>
</organism>
<dbReference type="PANTHER" id="PTHR10091">
    <property type="entry name" value="ALDOSE-1-EPIMERASE"/>
    <property type="match status" value="1"/>
</dbReference>
<evidence type="ECO:0000256" key="1">
    <source>
        <dbReference type="ARBA" id="ARBA00001614"/>
    </source>
</evidence>
<evidence type="ECO:0000313" key="9">
    <source>
        <dbReference type="EMBL" id="BDP43296.1"/>
    </source>
</evidence>
<evidence type="ECO:0000256" key="8">
    <source>
        <dbReference type="PIRNR" id="PIRNR005096"/>
    </source>
</evidence>
<evidence type="ECO:0000313" key="10">
    <source>
        <dbReference type="Proteomes" id="UP001064971"/>
    </source>
</evidence>
<dbReference type="InterPro" id="IPR014718">
    <property type="entry name" value="GH-type_carb-bd"/>
</dbReference>
<dbReference type="RefSeq" id="WP_264777797.1">
    <property type="nucleotide sequence ID" value="NZ_AP026561.1"/>
</dbReference>
<name>A0ABN6RLT6_9DEIO</name>
<keyword evidence="9" id="KW-0614">Plasmid</keyword>
<keyword evidence="7 8" id="KW-0119">Carbohydrate metabolism</keyword>
<dbReference type="EMBL" id="AP026561">
    <property type="protein sequence ID" value="BDP43296.1"/>
    <property type="molecule type" value="Genomic_DNA"/>
</dbReference>
<evidence type="ECO:0000256" key="3">
    <source>
        <dbReference type="ARBA" id="ARBA00006206"/>
    </source>
</evidence>
<evidence type="ECO:0000256" key="2">
    <source>
        <dbReference type="ARBA" id="ARBA00005028"/>
    </source>
</evidence>
<keyword evidence="6 8" id="KW-0413">Isomerase</keyword>
<dbReference type="InterPro" id="IPR008183">
    <property type="entry name" value="Aldose_1/G6P_1-epimerase"/>
</dbReference>
<geneLocation type="plasmid" evidence="9 10">
    <name>pDAETH-1</name>
</geneLocation>
<dbReference type="SUPFAM" id="SSF74650">
    <property type="entry name" value="Galactose mutarotase-like"/>
    <property type="match status" value="1"/>
</dbReference>
<dbReference type="Pfam" id="PF01263">
    <property type="entry name" value="Aldose_epim"/>
    <property type="match status" value="1"/>
</dbReference>
<dbReference type="InterPro" id="IPR018052">
    <property type="entry name" value="Ald1_epimerase_CS"/>
</dbReference>
<dbReference type="Proteomes" id="UP001064971">
    <property type="component" value="Plasmid pDAETH-1"/>
</dbReference>
<dbReference type="InterPro" id="IPR047215">
    <property type="entry name" value="Galactose_mutarotase-like"/>
</dbReference>
<dbReference type="InterPro" id="IPR015443">
    <property type="entry name" value="Aldose_1-epimerase"/>
</dbReference>
<dbReference type="EC" id="5.1.3.3" evidence="4 8"/>
<evidence type="ECO:0000256" key="6">
    <source>
        <dbReference type="ARBA" id="ARBA00023235"/>
    </source>
</evidence>
<comment type="catalytic activity">
    <reaction evidence="1 8">
        <text>alpha-D-glucose = beta-D-glucose</text>
        <dbReference type="Rhea" id="RHEA:10264"/>
        <dbReference type="ChEBI" id="CHEBI:15903"/>
        <dbReference type="ChEBI" id="CHEBI:17925"/>
        <dbReference type="EC" id="5.1.3.3"/>
    </reaction>
</comment>
<dbReference type="Gene3D" id="2.70.98.10">
    <property type="match status" value="1"/>
</dbReference>
<accession>A0ABN6RLT6</accession>
<dbReference type="PROSITE" id="PS00545">
    <property type="entry name" value="ALDOSE_1_EPIMERASE"/>
    <property type="match status" value="1"/>
</dbReference>
<keyword evidence="10" id="KW-1185">Reference proteome</keyword>
<protein>
    <recommendedName>
        <fullName evidence="5 8">Aldose 1-epimerase</fullName>
        <ecNumber evidence="4 8">5.1.3.3</ecNumber>
    </recommendedName>
</protein>
<dbReference type="PIRSF" id="PIRSF005096">
    <property type="entry name" value="GALM"/>
    <property type="match status" value="1"/>
</dbReference>
<proteinExistence type="inferred from homology"/>
<dbReference type="PANTHER" id="PTHR10091:SF0">
    <property type="entry name" value="GALACTOSE MUTAROTASE"/>
    <property type="match status" value="1"/>
</dbReference>
<evidence type="ECO:0000256" key="5">
    <source>
        <dbReference type="ARBA" id="ARBA00014165"/>
    </source>
</evidence>
<comment type="similarity">
    <text evidence="3 8">Belongs to the aldose epimerase family.</text>
</comment>
<reference evidence="9" key="1">
    <citation type="submission" date="2022-07" db="EMBL/GenBank/DDBJ databases">
        <title>Complete Genome Sequence of the Radioresistant Bacterium Deinococcus aetherius ST0316, Isolated from the Air Dust collected in Lower Stratosphere above Japan.</title>
        <authorList>
            <person name="Satoh K."/>
            <person name="Hagiwara K."/>
            <person name="Katsumata K."/>
            <person name="Kubo A."/>
            <person name="Yokobori S."/>
            <person name="Yamagishi A."/>
            <person name="Oono Y."/>
            <person name="Narumi I."/>
        </authorList>
    </citation>
    <scope>NUCLEOTIDE SEQUENCE</scope>
    <source>
        <strain evidence="9">ST0316</strain>
        <plasmid evidence="9">pDAETH-1</plasmid>
    </source>
</reference>
<comment type="pathway">
    <text evidence="2 8">Carbohydrate metabolism; hexose metabolism.</text>
</comment>
<evidence type="ECO:0000256" key="7">
    <source>
        <dbReference type="ARBA" id="ARBA00023277"/>
    </source>
</evidence>
<gene>
    <name evidence="9" type="primary">galM</name>
    <name evidence="9" type="ORF">DAETH_32650</name>
</gene>
<dbReference type="InterPro" id="IPR011013">
    <property type="entry name" value="Gal_mutarotase_sf_dom"/>
</dbReference>